<protein>
    <submittedName>
        <fullName evidence="1">Sel1 repeat family protein</fullName>
    </submittedName>
</protein>
<dbReference type="EMBL" id="JAENIM010000016">
    <property type="protein sequence ID" value="MBK1790066.1"/>
    <property type="molecule type" value="Genomic_DNA"/>
</dbReference>
<dbReference type="Gene3D" id="1.25.40.10">
    <property type="entry name" value="Tetratricopeptide repeat domain"/>
    <property type="match status" value="1"/>
</dbReference>
<dbReference type="Proteomes" id="UP000624703">
    <property type="component" value="Unassembled WGS sequence"/>
</dbReference>
<comment type="caution">
    <text evidence="1">The sequence shown here is derived from an EMBL/GenBank/DDBJ whole genome shotgun (WGS) entry which is preliminary data.</text>
</comment>
<keyword evidence="2" id="KW-1185">Reference proteome</keyword>
<organism evidence="1 2">
    <name type="scientific">Persicirhabdus sediminis</name>
    <dbReference type="NCBI Taxonomy" id="454144"/>
    <lineage>
        <taxon>Bacteria</taxon>
        <taxon>Pseudomonadati</taxon>
        <taxon>Verrucomicrobiota</taxon>
        <taxon>Verrucomicrobiia</taxon>
        <taxon>Verrucomicrobiales</taxon>
        <taxon>Verrucomicrobiaceae</taxon>
        <taxon>Persicirhabdus</taxon>
    </lineage>
</organism>
<dbReference type="SUPFAM" id="SSF81901">
    <property type="entry name" value="HCP-like"/>
    <property type="match status" value="1"/>
</dbReference>
<evidence type="ECO:0000313" key="2">
    <source>
        <dbReference type="Proteomes" id="UP000624703"/>
    </source>
</evidence>
<dbReference type="InterPro" id="IPR011990">
    <property type="entry name" value="TPR-like_helical_dom_sf"/>
</dbReference>
<accession>A0A8J7MCM8</accession>
<reference evidence="1" key="1">
    <citation type="submission" date="2021-01" db="EMBL/GenBank/DDBJ databases">
        <title>Modified the classification status of verrucomicrobia.</title>
        <authorList>
            <person name="Feng X."/>
        </authorList>
    </citation>
    <scope>NUCLEOTIDE SEQUENCE</scope>
    <source>
        <strain evidence="1">_KCTC 22039</strain>
    </source>
</reference>
<sequence>MALMPWLAADDGWWNGKAWDQSELEDRLEKGDPAAMVEWAQWSMYSWGGVAYQPDEIVRKLEVAHKHGDELATAFLARCYWRGIGVKRDAERAVELCYQSAFNEQAYALYLMSEMYTSRLAETKKVQFSPELAAEWLDIAIDADVVHAKVREACNIYYGLGGYKQDKQKGAETMIDLFLQHHTLWVAQMIVFHAKDDYFDDKRVLLACLDRVSEAAKLGGVNAMAMLGQVYCKSGQHDRGVPMLCEAVEDQRSFPVSCAVCLAHGGLSKNEYPTILGDMVTTYKIAEEAFARGGRHSCVLNWTVRSCLFPRNDDVRKHAMAEPIIHELKKIPRWRHCALEYLGRLHCVAEEEEYYNAELAEAIFIYNSAFHYSYPRSVAELHFLVPESMRDYIKCYAVYKRYEADGWNRDLKRLKVCAEKLNEEQLARADSLIRRDYPLSDEFRRPAYEYLIENGVIDDTWPYEKVE</sequence>
<name>A0A8J7MCM8_9BACT</name>
<evidence type="ECO:0000313" key="1">
    <source>
        <dbReference type="EMBL" id="MBK1790066.1"/>
    </source>
</evidence>
<dbReference type="AlphaFoldDB" id="A0A8J7MCM8"/>
<gene>
    <name evidence="1" type="ORF">JIN82_02725</name>
</gene>
<proteinExistence type="predicted"/>